<feature type="transmembrane region" description="Helical" evidence="6">
    <location>
        <begin position="437"/>
        <end position="457"/>
    </location>
</feature>
<evidence type="ECO:0000256" key="6">
    <source>
        <dbReference type="SAM" id="Phobius"/>
    </source>
</evidence>
<accession>A0ABW5PF72</accession>
<proteinExistence type="predicted"/>
<dbReference type="InterPro" id="IPR050833">
    <property type="entry name" value="Poly_Biosynth_Transport"/>
</dbReference>
<feature type="transmembrane region" description="Helical" evidence="6">
    <location>
        <begin position="343"/>
        <end position="366"/>
    </location>
</feature>
<keyword evidence="3 6" id="KW-0812">Transmembrane</keyword>
<evidence type="ECO:0000256" key="5">
    <source>
        <dbReference type="ARBA" id="ARBA00023136"/>
    </source>
</evidence>
<keyword evidence="5 6" id="KW-0472">Membrane</keyword>
<comment type="caution">
    <text evidence="7">The sequence shown here is derived from an EMBL/GenBank/DDBJ whole genome shotgun (WGS) entry which is preliminary data.</text>
</comment>
<evidence type="ECO:0000313" key="8">
    <source>
        <dbReference type="Proteomes" id="UP001597541"/>
    </source>
</evidence>
<evidence type="ECO:0000256" key="3">
    <source>
        <dbReference type="ARBA" id="ARBA00022692"/>
    </source>
</evidence>
<dbReference type="PANTHER" id="PTHR30250:SF26">
    <property type="entry name" value="PSMA PROTEIN"/>
    <property type="match status" value="1"/>
</dbReference>
<evidence type="ECO:0000256" key="1">
    <source>
        <dbReference type="ARBA" id="ARBA00004651"/>
    </source>
</evidence>
<name>A0ABW5PF72_9BACL</name>
<gene>
    <name evidence="7" type="ORF">ACFSUF_16160</name>
</gene>
<feature type="transmembrane region" description="Helical" evidence="6">
    <location>
        <begin position="469"/>
        <end position="488"/>
    </location>
</feature>
<dbReference type="PANTHER" id="PTHR30250">
    <property type="entry name" value="PST FAMILY PREDICTED COLANIC ACID TRANSPORTER"/>
    <property type="match status" value="1"/>
</dbReference>
<feature type="transmembrane region" description="Helical" evidence="6">
    <location>
        <begin position="313"/>
        <end position="331"/>
    </location>
</feature>
<dbReference type="EMBL" id="JBHUME010000009">
    <property type="protein sequence ID" value="MFD2613950.1"/>
    <property type="molecule type" value="Genomic_DNA"/>
</dbReference>
<keyword evidence="4 6" id="KW-1133">Transmembrane helix</keyword>
<dbReference type="Proteomes" id="UP001597541">
    <property type="component" value="Unassembled WGS sequence"/>
</dbReference>
<feature type="transmembrane region" description="Helical" evidence="6">
    <location>
        <begin position="44"/>
        <end position="64"/>
    </location>
</feature>
<comment type="subcellular location">
    <subcellularLocation>
        <location evidence="1">Cell membrane</location>
        <topology evidence="1">Multi-pass membrane protein</topology>
    </subcellularLocation>
</comment>
<feature type="transmembrane region" description="Helical" evidence="6">
    <location>
        <begin position="12"/>
        <end position="32"/>
    </location>
</feature>
<feature type="transmembrane region" description="Helical" evidence="6">
    <location>
        <begin position="85"/>
        <end position="109"/>
    </location>
</feature>
<feature type="transmembrane region" description="Helical" evidence="6">
    <location>
        <begin position="404"/>
        <end position="425"/>
    </location>
</feature>
<feature type="transmembrane region" description="Helical" evidence="6">
    <location>
        <begin position="156"/>
        <end position="177"/>
    </location>
</feature>
<dbReference type="InterPro" id="IPR002797">
    <property type="entry name" value="Polysacc_synth"/>
</dbReference>
<sequence>MSASDIKKGIVTSYGIFVADLLAGVLFTPFLIRSLGQSEYGVFSLIGAFIASLAILDFGFGNAITRYVAEYRTSHSKDKETHFMAMCLLMYGVIALLTLGAGAGLYSMLDFIYGVKLSPHELQTAKSMFLILMVNVTFSFFIGAFNAYIQGYEKYSVINGITFYRLLLRIAVLSVLLTMGYKALMVVMVDTALNLLTGLGFYLFARLKLGLRVKMLYFDRKLLKEITRYSSLVFVGSISEMLFWRIGLLVLGAMSGAEAVAVYAVGMTLISYFQYVSGVINGKLFPRVTQMVVQGAGSSELTAFCSRVGRIQFMLLGAVVSGFLLFGRQFIELWIGPDYKLSWEIGTIFMTVMLVQVLQYPCVMILRAMKKDGQRTLYQLVLIVIGTLLGIALAGPFGMLGMTAGLASAIVLLNWVVVNVHYTRVFGYGAASFWKQIGRLVPAMAAAYATGILIHLIPGHSWSNLLLKGLSFSVSYAIWMWLFGANASEKALLLRMRRGLRPGVESTGQV</sequence>
<feature type="transmembrane region" description="Helical" evidence="6">
    <location>
        <begin position="378"/>
        <end position="398"/>
    </location>
</feature>
<feature type="transmembrane region" description="Helical" evidence="6">
    <location>
        <begin position="183"/>
        <end position="205"/>
    </location>
</feature>
<organism evidence="7 8">
    <name type="scientific">Paenibacillus gansuensis</name>
    <dbReference type="NCBI Taxonomy" id="306542"/>
    <lineage>
        <taxon>Bacteria</taxon>
        <taxon>Bacillati</taxon>
        <taxon>Bacillota</taxon>
        <taxon>Bacilli</taxon>
        <taxon>Bacillales</taxon>
        <taxon>Paenibacillaceae</taxon>
        <taxon>Paenibacillus</taxon>
    </lineage>
</organism>
<dbReference type="Pfam" id="PF01943">
    <property type="entry name" value="Polysacc_synt"/>
    <property type="match status" value="1"/>
</dbReference>
<feature type="transmembrane region" description="Helical" evidence="6">
    <location>
        <begin position="226"/>
        <end position="254"/>
    </location>
</feature>
<feature type="transmembrane region" description="Helical" evidence="6">
    <location>
        <begin position="129"/>
        <end position="149"/>
    </location>
</feature>
<protein>
    <submittedName>
        <fullName evidence="7">Oligosaccharide flippase family protein</fullName>
    </submittedName>
</protein>
<evidence type="ECO:0000256" key="4">
    <source>
        <dbReference type="ARBA" id="ARBA00022989"/>
    </source>
</evidence>
<feature type="transmembrane region" description="Helical" evidence="6">
    <location>
        <begin position="260"/>
        <end position="281"/>
    </location>
</feature>
<keyword evidence="2" id="KW-1003">Cell membrane</keyword>
<reference evidence="8" key="1">
    <citation type="journal article" date="2019" name="Int. J. Syst. Evol. Microbiol.">
        <title>The Global Catalogue of Microorganisms (GCM) 10K type strain sequencing project: providing services to taxonomists for standard genome sequencing and annotation.</title>
        <authorList>
            <consortium name="The Broad Institute Genomics Platform"/>
            <consortium name="The Broad Institute Genome Sequencing Center for Infectious Disease"/>
            <person name="Wu L."/>
            <person name="Ma J."/>
        </authorList>
    </citation>
    <scope>NUCLEOTIDE SEQUENCE [LARGE SCALE GENOMIC DNA]</scope>
    <source>
        <strain evidence="8">KCTC 3950</strain>
    </source>
</reference>
<evidence type="ECO:0000256" key="2">
    <source>
        <dbReference type="ARBA" id="ARBA00022475"/>
    </source>
</evidence>
<keyword evidence="8" id="KW-1185">Reference proteome</keyword>
<dbReference type="RefSeq" id="WP_377604272.1">
    <property type="nucleotide sequence ID" value="NZ_JBHUME010000009.1"/>
</dbReference>
<evidence type="ECO:0000313" key="7">
    <source>
        <dbReference type="EMBL" id="MFD2613950.1"/>
    </source>
</evidence>